<evidence type="ECO:0000313" key="2">
    <source>
        <dbReference type="EMBL" id="GLF95019.1"/>
    </source>
</evidence>
<protein>
    <submittedName>
        <fullName evidence="2">Nitroreductase</fullName>
    </submittedName>
</protein>
<feature type="region of interest" description="Disordered" evidence="1">
    <location>
        <begin position="228"/>
        <end position="277"/>
    </location>
</feature>
<feature type="region of interest" description="Disordered" evidence="1">
    <location>
        <begin position="1"/>
        <end position="47"/>
    </location>
</feature>
<feature type="region of interest" description="Disordered" evidence="1">
    <location>
        <begin position="294"/>
        <end position="326"/>
    </location>
</feature>
<gene>
    <name evidence="2" type="ORF">SYYSPA8_12000</name>
</gene>
<dbReference type="SUPFAM" id="SSF55469">
    <property type="entry name" value="FMN-dependent nitroreductase-like"/>
    <property type="match status" value="1"/>
</dbReference>
<sequence length="502" mass="51469">MPTTPSPVTAALARARSSEPPGPDLPPRPAARRPRGRDGGLPVPATLDPLLRHSVAGHRLRPVPSAGALHPVDLHLLAGAGSGVGLPAGQYAYDPVGHRLHPAGPAPATAPGDTAGGVFAVLRAAPGRTVAHYRHRGWPLTLLDTGHTVAALVAAGAPAYCLDLAARSLPEPRDGRPGEDPTIPLAVVRLTADGDPGAWVRAWDADGDPGAWIRASDARVSVTPWDRAPDARASVTSWARASVTPRPPASDTRAPATPRPCSPDTRTAAPPPEPAHPDLEQAYRVLRVLADAGTPHGTWHTDHRRAPRAVVTARRSADPGTLAASGTPDDDMLLHVLGAARAGAPTGPRWYLATGGPRPALLTARAGRLRTEARGPVLPTLAAWAAGQGWIARTGAVLLAAGCPSRASPARVRRDHLRAGYGVGHAHLAATALGLAARPVGSWQQADLGAALGGPAGEVWIVHGLAFGTRSPADVTDLTEPPGLAGPGPAPAPRTPEDTDPA</sequence>
<accession>A0ABQ5NXR2</accession>
<evidence type="ECO:0000256" key="1">
    <source>
        <dbReference type="SAM" id="MobiDB-lite"/>
    </source>
</evidence>
<evidence type="ECO:0000313" key="3">
    <source>
        <dbReference type="Proteomes" id="UP001291653"/>
    </source>
</evidence>
<dbReference type="EMBL" id="BSBI01000004">
    <property type="protein sequence ID" value="GLF95019.1"/>
    <property type="molecule type" value="Genomic_DNA"/>
</dbReference>
<feature type="compositionally biased region" description="Pro residues" evidence="1">
    <location>
        <begin position="20"/>
        <end position="29"/>
    </location>
</feature>
<dbReference type="RefSeq" id="WP_323447098.1">
    <property type="nucleotide sequence ID" value="NZ_BSBI01000004.1"/>
</dbReference>
<feature type="region of interest" description="Disordered" evidence="1">
    <location>
        <begin position="471"/>
        <end position="502"/>
    </location>
</feature>
<organism evidence="2 3">
    <name type="scientific">Streptomyces yaizuensis</name>
    <dbReference type="NCBI Taxonomy" id="2989713"/>
    <lineage>
        <taxon>Bacteria</taxon>
        <taxon>Bacillati</taxon>
        <taxon>Actinomycetota</taxon>
        <taxon>Actinomycetes</taxon>
        <taxon>Kitasatosporales</taxon>
        <taxon>Streptomycetaceae</taxon>
        <taxon>Streptomyces</taxon>
    </lineage>
</organism>
<proteinExistence type="predicted"/>
<dbReference type="Proteomes" id="UP001291653">
    <property type="component" value="Unassembled WGS sequence"/>
</dbReference>
<dbReference type="InterPro" id="IPR000415">
    <property type="entry name" value="Nitroreductase-like"/>
</dbReference>
<comment type="caution">
    <text evidence="2">The sequence shown here is derived from an EMBL/GenBank/DDBJ whole genome shotgun (WGS) entry which is preliminary data.</text>
</comment>
<keyword evidence="3" id="KW-1185">Reference proteome</keyword>
<reference evidence="2 3" key="1">
    <citation type="submission" date="2022-10" db="EMBL/GenBank/DDBJ databases">
        <title>Draft genome sequence of Streptomyces sp. YSPA8.</title>
        <authorList>
            <person name="Moriuchi R."/>
            <person name="Dohra H."/>
            <person name="Yamamura H."/>
            <person name="Kodani S."/>
        </authorList>
    </citation>
    <scope>NUCLEOTIDE SEQUENCE [LARGE SCALE GENOMIC DNA]</scope>
    <source>
        <strain evidence="2 3">YSPA8</strain>
    </source>
</reference>
<name>A0ABQ5NXR2_9ACTN</name>
<dbReference type="Gene3D" id="3.40.109.10">
    <property type="entry name" value="NADH Oxidase"/>
    <property type="match status" value="2"/>
</dbReference>